<protein>
    <recommendedName>
        <fullName evidence="7">Hcy-binding domain-containing protein</fullName>
    </recommendedName>
</protein>
<feature type="domain" description="Hcy-binding" evidence="7">
    <location>
        <begin position="1"/>
        <end position="320"/>
    </location>
</feature>
<evidence type="ECO:0000256" key="4">
    <source>
        <dbReference type="ARBA" id="ARBA00022833"/>
    </source>
</evidence>
<keyword evidence="3 6" id="KW-0479">Metal-binding</keyword>
<dbReference type="EMBL" id="JADBJN010000003">
    <property type="protein sequence ID" value="KAG5672442.1"/>
    <property type="molecule type" value="Genomic_DNA"/>
</dbReference>
<evidence type="ECO:0000256" key="6">
    <source>
        <dbReference type="PROSITE-ProRule" id="PRU00333"/>
    </source>
</evidence>
<evidence type="ECO:0000256" key="1">
    <source>
        <dbReference type="ARBA" id="ARBA00022603"/>
    </source>
</evidence>
<dbReference type="PROSITE" id="PS50970">
    <property type="entry name" value="HCY"/>
    <property type="match status" value="1"/>
</dbReference>
<comment type="caution">
    <text evidence="8">The sequence shown here is derived from an EMBL/GenBank/DDBJ whole genome shotgun (WGS) entry which is preliminary data.</text>
</comment>
<dbReference type="AlphaFoldDB" id="A0A9J6BRS6"/>
<evidence type="ECO:0000256" key="5">
    <source>
        <dbReference type="ARBA" id="ARBA00034478"/>
    </source>
</evidence>
<feature type="binding site" evidence="6">
    <location>
        <position position="238"/>
    </location>
    <ligand>
        <name>Zn(2+)</name>
        <dbReference type="ChEBI" id="CHEBI:29105"/>
    </ligand>
</feature>
<keyword evidence="4 6" id="KW-0862">Zinc</keyword>
<dbReference type="OrthoDB" id="261426at2759"/>
<evidence type="ECO:0000256" key="3">
    <source>
        <dbReference type="ARBA" id="ARBA00022723"/>
    </source>
</evidence>
<proteinExistence type="predicted"/>
<dbReference type="PANTHER" id="PTHR46015:SF1">
    <property type="entry name" value="HOMOCYSTEINE S-METHYLTRANSFERASE-LIKE ISOFORM 1"/>
    <property type="match status" value="1"/>
</dbReference>
<dbReference type="Gene3D" id="3.20.20.330">
    <property type="entry name" value="Homocysteine-binding-like domain"/>
    <property type="match status" value="1"/>
</dbReference>
<accession>A0A9J6BRS6</accession>
<dbReference type="SUPFAM" id="SSF82282">
    <property type="entry name" value="Homocysteine S-methyltransferase"/>
    <property type="match status" value="1"/>
</dbReference>
<dbReference type="PIRSF" id="PIRSF037505">
    <property type="entry name" value="Betaine_HMT"/>
    <property type="match status" value="1"/>
</dbReference>
<dbReference type="InterPro" id="IPR051486">
    <property type="entry name" value="Hcy_S-methyltransferase"/>
</dbReference>
<dbReference type="GO" id="GO:0008270">
    <property type="term" value="F:zinc ion binding"/>
    <property type="evidence" value="ECO:0007669"/>
    <property type="project" value="InterPro"/>
</dbReference>
<dbReference type="GO" id="GO:0009086">
    <property type="term" value="P:methionine biosynthetic process"/>
    <property type="evidence" value="ECO:0007669"/>
    <property type="project" value="InterPro"/>
</dbReference>
<gene>
    <name evidence="8" type="ORF">PVAND_002570</name>
</gene>
<evidence type="ECO:0000256" key="2">
    <source>
        <dbReference type="ARBA" id="ARBA00022679"/>
    </source>
</evidence>
<dbReference type="PANTHER" id="PTHR46015">
    <property type="entry name" value="ZGC:172121"/>
    <property type="match status" value="1"/>
</dbReference>
<comment type="pathway">
    <text evidence="5">Amino-acid biosynthesis; L-methionine biosynthesis via de novo pathway.</text>
</comment>
<feature type="binding site" evidence="6">
    <location>
        <position position="306"/>
    </location>
    <ligand>
        <name>Zn(2+)</name>
        <dbReference type="ChEBI" id="CHEBI:29105"/>
    </ligand>
</feature>
<evidence type="ECO:0000259" key="7">
    <source>
        <dbReference type="PROSITE" id="PS50970"/>
    </source>
</evidence>
<dbReference type="FunFam" id="3.20.20.330:FF:000002">
    <property type="entry name" value="Homocysteine S-methyltransferase"/>
    <property type="match status" value="1"/>
</dbReference>
<dbReference type="GO" id="GO:0008898">
    <property type="term" value="F:S-adenosylmethionine-homocysteine S-methyltransferase activity"/>
    <property type="evidence" value="ECO:0007669"/>
    <property type="project" value="TreeGrafter"/>
</dbReference>
<feature type="binding site" evidence="6">
    <location>
        <position position="305"/>
    </location>
    <ligand>
        <name>Zn(2+)</name>
        <dbReference type="ChEBI" id="CHEBI:29105"/>
    </ligand>
</feature>
<dbReference type="InterPro" id="IPR036589">
    <property type="entry name" value="HCY_dom_sf"/>
</dbReference>
<keyword evidence="2 6" id="KW-0808">Transferase</keyword>
<keyword evidence="9" id="KW-1185">Reference proteome</keyword>
<keyword evidence="1 6" id="KW-0489">Methyltransferase</keyword>
<dbReference type="NCBIfam" id="NF007020">
    <property type="entry name" value="PRK09485.1"/>
    <property type="match status" value="1"/>
</dbReference>
<comment type="cofactor">
    <cofactor evidence="6">
        <name>Zn(2+)</name>
        <dbReference type="ChEBI" id="CHEBI:29105"/>
    </cofactor>
</comment>
<dbReference type="GO" id="GO:0032259">
    <property type="term" value="P:methylation"/>
    <property type="evidence" value="ECO:0007669"/>
    <property type="project" value="UniProtKB-KW"/>
</dbReference>
<dbReference type="InterPro" id="IPR003726">
    <property type="entry name" value="HCY_dom"/>
</dbReference>
<reference evidence="8" key="1">
    <citation type="submission" date="2021-03" db="EMBL/GenBank/DDBJ databases">
        <title>Chromosome level genome of the anhydrobiotic midge Polypedilum vanderplanki.</title>
        <authorList>
            <person name="Yoshida Y."/>
            <person name="Kikawada T."/>
            <person name="Gusev O."/>
        </authorList>
    </citation>
    <scope>NUCLEOTIDE SEQUENCE</scope>
    <source>
        <strain evidence="8">NIAS01</strain>
        <tissue evidence="8">Whole body or cell culture</tissue>
    </source>
</reference>
<organism evidence="8 9">
    <name type="scientific">Polypedilum vanderplanki</name>
    <name type="common">Sleeping chironomid midge</name>
    <dbReference type="NCBI Taxonomy" id="319348"/>
    <lineage>
        <taxon>Eukaryota</taxon>
        <taxon>Metazoa</taxon>
        <taxon>Ecdysozoa</taxon>
        <taxon>Arthropoda</taxon>
        <taxon>Hexapoda</taxon>
        <taxon>Insecta</taxon>
        <taxon>Pterygota</taxon>
        <taxon>Neoptera</taxon>
        <taxon>Endopterygota</taxon>
        <taxon>Diptera</taxon>
        <taxon>Nematocera</taxon>
        <taxon>Chironomoidea</taxon>
        <taxon>Chironomidae</taxon>
        <taxon>Chironominae</taxon>
        <taxon>Polypedilum</taxon>
        <taxon>Polypedilum</taxon>
    </lineage>
</organism>
<sequence>MSDESQQQQHITVIDGGFSTQLSFHVGENIDGDPLWSARFNAVNPEAVIQSHLDFLNAGAEIILTNTYQASIEGYQTYLDLDYHGSYELIKSTVKLAHIARDKFLSSHINHVKKPLIFASIGPYGAHLHDGSEYTGSYEKRVSPAAIKKWHKVRIDACVESGVDGLAIETIPCLMEANALVDLVLTEYPNLKFWISFQCKNGEVIANGQRFSDCILSIWNQVEAAKRPENLVAVGINCINPSFVSPLFSEIEKNLCNFNVPLVVYPNSGEVYTVEEGWHGKNDCIPLENYIEEWVKLGAKYIGGCCRTNAHDIEKIKNKIEALKN</sequence>
<evidence type="ECO:0000313" key="9">
    <source>
        <dbReference type="Proteomes" id="UP001107558"/>
    </source>
</evidence>
<dbReference type="Proteomes" id="UP001107558">
    <property type="component" value="Chromosome 3"/>
</dbReference>
<name>A0A9J6BRS6_POLVA</name>
<evidence type="ECO:0000313" key="8">
    <source>
        <dbReference type="EMBL" id="KAG5672442.1"/>
    </source>
</evidence>
<dbReference type="InterPro" id="IPR017226">
    <property type="entry name" value="BHMT-like"/>
</dbReference>
<dbReference type="GO" id="GO:0033528">
    <property type="term" value="P:S-methylmethionine cycle"/>
    <property type="evidence" value="ECO:0007669"/>
    <property type="project" value="TreeGrafter"/>
</dbReference>
<dbReference type="Pfam" id="PF02574">
    <property type="entry name" value="S-methyl_trans"/>
    <property type="match status" value="1"/>
</dbReference>